<keyword evidence="2" id="KW-1185">Reference proteome</keyword>
<proteinExistence type="predicted"/>
<comment type="caution">
    <text evidence="1">The sequence shown here is derived from an EMBL/GenBank/DDBJ whole genome shotgun (WGS) entry which is preliminary data.</text>
</comment>
<organism evidence="1 2">
    <name type="scientific">Danxiaibacter flavus</name>
    <dbReference type="NCBI Taxonomy" id="3049108"/>
    <lineage>
        <taxon>Bacteria</taxon>
        <taxon>Pseudomonadati</taxon>
        <taxon>Bacteroidota</taxon>
        <taxon>Chitinophagia</taxon>
        <taxon>Chitinophagales</taxon>
        <taxon>Chitinophagaceae</taxon>
        <taxon>Danxiaibacter</taxon>
    </lineage>
</organism>
<gene>
    <name evidence="1" type="ORF">QTN47_15750</name>
</gene>
<dbReference type="RefSeq" id="WP_369330371.1">
    <property type="nucleotide sequence ID" value="NZ_JAULBC010000005.1"/>
</dbReference>
<sequence length="162" mass="19104">MLYNDTITEKGNHLKFLAEKICEIRKAIFRADVDTMQTLPNNLINTLDVDEEGHVWFLTSSNDNYTRFSEKEFYAYLEYYQKGRDTRLLVSGVATIQEDALIPEKFSAQRAYTNGTTFMIKLKIMKAEYSYVPKKAGNWKEWISHLWKRCWPIETSGQYDLF</sequence>
<reference evidence="1 2" key="1">
    <citation type="submission" date="2023-07" db="EMBL/GenBank/DDBJ databases">
        <authorList>
            <person name="Lian W.-H."/>
        </authorList>
    </citation>
    <scope>NUCLEOTIDE SEQUENCE [LARGE SCALE GENOMIC DNA]</scope>
    <source>
        <strain evidence="1 2">SYSU DXS3180</strain>
    </source>
</reference>
<evidence type="ECO:0008006" key="3">
    <source>
        <dbReference type="Google" id="ProtNLM"/>
    </source>
</evidence>
<name>A0ABV3ZGM3_9BACT</name>
<protein>
    <recommendedName>
        <fullName evidence="3">General stress protein FMN-binding split barrel domain-containing protein</fullName>
    </recommendedName>
</protein>
<evidence type="ECO:0000313" key="2">
    <source>
        <dbReference type="Proteomes" id="UP001560573"/>
    </source>
</evidence>
<dbReference type="Proteomes" id="UP001560573">
    <property type="component" value="Unassembled WGS sequence"/>
</dbReference>
<dbReference type="EMBL" id="JAULBC010000005">
    <property type="protein sequence ID" value="MEX6688963.1"/>
    <property type="molecule type" value="Genomic_DNA"/>
</dbReference>
<accession>A0ABV3ZGM3</accession>
<evidence type="ECO:0000313" key="1">
    <source>
        <dbReference type="EMBL" id="MEX6688963.1"/>
    </source>
</evidence>